<feature type="signal peptide" evidence="6">
    <location>
        <begin position="1"/>
        <end position="32"/>
    </location>
</feature>
<dbReference type="PANTHER" id="PTHR30290">
    <property type="entry name" value="PERIPLASMIC BINDING COMPONENT OF ABC TRANSPORTER"/>
    <property type="match status" value="1"/>
</dbReference>
<sequence length="728" mass="82139">MSGTGSSKKGLRGSRLMSALSLLILLSGCGDASWNSPYPATDAVSQTVYSSFDERPKHLDPARSYSVNENVFLAQIYEPPLQYHFLLRPYRLTPLSAVEVPVPSYFDAAGNPLPADAPASEIARSDYLIRIQPGIRFQPHPAFAVDAEGRHRYHALSPSDLTGINRLADFPETGSRELTAEDFVYQIKRLAAPWTHSPIAGLMQQHIRGFQALAEQLATAAGQAPLEQIATLRASSLEGVEALDRYSFRISLTGKYPQFAYWLAMPFFAPMPWEAEVFYAQPGMAERNITLDWYPVGTGPFMLSENNPNLRMVLTRNPHFHGETYPTEGMPGDRESGILDDAGKPLPLIDHAIYSLEKESIPRWNKFLQGYYDSSGISSDAFDQAIQIDSQGEPILTEAMREQGISLLTSVEPSIFYLGFNMLDPVIGGDSPRARLLRRAISIAVDFEEFISIFANGRGLVAQSPIPPGIFGHREGESGINPFVYEWRQGHAVRRSLDEARVLMEQAGYPGGMDRETGRALTINYEAVATGPDDRARLNWIRKQFAKLGIELVIRSTDYNRFQDKLRNGTGQVFMFGWNADYPDPENFLFLLYGPHGKVKYQGENAANYANPEFDRLFDEMKFMEDGPERQAILDRLVEIARTDAPWIWGFHPKAFSLHHQWMHNAHPNQMANNTLKYRRIDPALREQLRHDWNRPILWPLWAGAGLLVLLIVPAWWLVRRRERSTAL</sequence>
<dbReference type="CDD" id="cd08505">
    <property type="entry name" value="PBP2_NikA_DppA_OppA_like_18"/>
    <property type="match status" value="1"/>
</dbReference>
<keyword evidence="5" id="KW-1133">Transmembrane helix</keyword>
<keyword evidence="5" id="KW-0812">Transmembrane</keyword>
<evidence type="ECO:0000313" key="8">
    <source>
        <dbReference type="EMBL" id="TCT24054.1"/>
    </source>
</evidence>
<dbReference type="GO" id="GO:1904680">
    <property type="term" value="F:peptide transmembrane transporter activity"/>
    <property type="evidence" value="ECO:0007669"/>
    <property type="project" value="TreeGrafter"/>
</dbReference>
<dbReference type="Pfam" id="PF00496">
    <property type="entry name" value="SBP_bac_5"/>
    <property type="match status" value="1"/>
</dbReference>
<feature type="transmembrane region" description="Helical" evidence="5">
    <location>
        <begin position="697"/>
        <end position="719"/>
    </location>
</feature>
<dbReference type="Gene3D" id="3.10.105.10">
    <property type="entry name" value="Dipeptide-binding Protein, Domain 3"/>
    <property type="match status" value="1"/>
</dbReference>
<evidence type="ECO:0000256" key="5">
    <source>
        <dbReference type="SAM" id="Phobius"/>
    </source>
</evidence>
<comment type="similarity">
    <text evidence="2">Belongs to the bacterial solute-binding protein 5 family.</text>
</comment>
<feature type="domain" description="Solute-binding protein family 5" evidence="7">
    <location>
        <begin position="177"/>
        <end position="597"/>
    </location>
</feature>
<name>A0A4R3N5L6_9GAMM</name>
<gene>
    <name evidence="8" type="ORF">EDC35_101372</name>
</gene>
<keyword evidence="5" id="KW-0472">Membrane</keyword>
<evidence type="ECO:0000256" key="1">
    <source>
        <dbReference type="ARBA" id="ARBA00004196"/>
    </source>
</evidence>
<dbReference type="GO" id="GO:0030313">
    <property type="term" value="C:cell envelope"/>
    <property type="evidence" value="ECO:0007669"/>
    <property type="project" value="UniProtKB-SubCell"/>
</dbReference>
<keyword evidence="9" id="KW-1185">Reference proteome</keyword>
<dbReference type="Proteomes" id="UP000295717">
    <property type="component" value="Unassembled WGS sequence"/>
</dbReference>
<dbReference type="GO" id="GO:0015833">
    <property type="term" value="P:peptide transport"/>
    <property type="evidence" value="ECO:0007669"/>
    <property type="project" value="TreeGrafter"/>
</dbReference>
<dbReference type="Gene3D" id="3.40.190.10">
    <property type="entry name" value="Periplasmic binding protein-like II"/>
    <property type="match status" value="1"/>
</dbReference>
<dbReference type="Gene3D" id="3.90.76.10">
    <property type="entry name" value="Dipeptide-binding Protein, Domain 1"/>
    <property type="match status" value="1"/>
</dbReference>
<dbReference type="PANTHER" id="PTHR30290:SF10">
    <property type="entry name" value="PERIPLASMIC OLIGOPEPTIDE-BINDING PROTEIN-RELATED"/>
    <property type="match status" value="1"/>
</dbReference>
<comment type="caution">
    <text evidence="8">The sequence shown here is derived from an EMBL/GenBank/DDBJ whole genome shotgun (WGS) entry which is preliminary data.</text>
</comment>
<organism evidence="8 9">
    <name type="scientific">Thiobaca trueperi</name>
    <dbReference type="NCBI Taxonomy" id="127458"/>
    <lineage>
        <taxon>Bacteria</taxon>
        <taxon>Pseudomonadati</taxon>
        <taxon>Pseudomonadota</taxon>
        <taxon>Gammaproteobacteria</taxon>
        <taxon>Chromatiales</taxon>
        <taxon>Chromatiaceae</taxon>
        <taxon>Thiobaca</taxon>
    </lineage>
</organism>
<proteinExistence type="inferred from homology"/>
<evidence type="ECO:0000256" key="3">
    <source>
        <dbReference type="ARBA" id="ARBA00022448"/>
    </source>
</evidence>
<accession>A0A4R3N5L6</accession>
<protein>
    <submittedName>
        <fullName evidence="8">ABC-type transport system substrate-binding protein</fullName>
    </submittedName>
</protein>
<comment type="subcellular location">
    <subcellularLocation>
        <location evidence="1">Cell envelope</location>
    </subcellularLocation>
</comment>
<evidence type="ECO:0000256" key="4">
    <source>
        <dbReference type="ARBA" id="ARBA00022729"/>
    </source>
</evidence>
<reference evidence="8 9" key="1">
    <citation type="submission" date="2019-03" db="EMBL/GenBank/DDBJ databases">
        <title>Genomic Encyclopedia of Type Strains, Phase IV (KMG-IV): sequencing the most valuable type-strain genomes for metagenomic binning, comparative biology and taxonomic classification.</title>
        <authorList>
            <person name="Goeker M."/>
        </authorList>
    </citation>
    <scope>NUCLEOTIDE SEQUENCE [LARGE SCALE GENOMIC DNA]</scope>
    <source>
        <strain evidence="8 9">DSM 13587</strain>
    </source>
</reference>
<feature type="chain" id="PRO_5020683746" evidence="6">
    <location>
        <begin position="33"/>
        <end position="728"/>
    </location>
</feature>
<dbReference type="AlphaFoldDB" id="A0A4R3N5L6"/>
<evidence type="ECO:0000256" key="6">
    <source>
        <dbReference type="SAM" id="SignalP"/>
    </source>
</evidence>
<dbReference type="SUPFAM" id="SSF53850">
    <property type="entry name" value="Periplasmic binding protein-like II"/>
    <property type="match status" value="1"/>
</dbReference>
<evidence type="ECO:0000256" key="2">
    <source>
        <dbReference type="ARBA" id="ARBA00005695"/>
    </source>
</evidence>
<evidence type="ECO:0000259" key="7">
    <source>
        <dbReference type="Pfam" id="PF00496"/>
    </source>
</evidence>
<keyword evidence="4 6" id="KW-0732">Signal</keyword>
<dbReference type="EMBL" id="SMAO01000001">
    <property type="protein sequence ID" value="TCT24054.1"/>
    <property type="molecule type" value="Genomic_DNA"/>
</dbReference>
<dbReference type="InterPro" id="IPR000914">
    <property type="entry name" value="SBP_5_dom"/>
</dbReference>
<evidence type="ECO:0000313" key="9">
    <source>
        <dbReference type="Proteomes" id="UP000295717"/>
    </source>
</evidence>
<keyword evidence="3" id="KW-0813">Transport</keyword>
<dbReference type="InterPro" id="IPR039424">
    <property type="entry name" value="SBP_5"/>
</dbReference>